<dbReference type="Pfam" id="PF06276">
    <property type="entry name" value="FhuF"/>
    <property type="match status" value="1"/>
</dbReference>
<accession>A0A810N1Q9</accession>
<organism evidence="2 3">
    <name type="scientific">Polymorphospora rubra</name>
    <dbReference type="NCBI Taxonomy" id="338584"/>
    <lineage>
        <taxon>Bacteria</taxon>
        <taxon>Bacillati</taxon>
        <taxon>Actinomycetota</taxon>
        <taxon>Actinomycetes</taxon>
        <taxon>Micromonosporales</taxon>
        <taxon>Micromonosporaceae</taxon>
        <taxon>Polymorphospora</taxon>
    </lineage>
</organism>
<keyword evidence="3" id="KW-1185">Reference proteome</keyword>
<protein>
    <recommendedName>
        <fullName evidence="1">Aerobactin siderophore biosynthesis IucA/IucC-like C-terminal domain-containing protein</fullName>
    </recommendedName>
</protein>
<proteinExistence type="predicted"/>
<evidence type="ECO:0000313" key="2">
    <source>
        <dbReference type="EMBL" id="BCJ65628.1"/>
    </source>
</evidence>
<reference evidence="2" key="1">
    <citation type="submission" date="2020-08" db="EMBL/GenBank/DDBJ databases">
        <title>Whole genome shotgun sequence of Polymorphospora rubra NBRC 101157.</title>
        <authorList>
            <person name="Komaki H."/>
            <person name="Tamura T."/>
        </authorList>
    </citation>
    <scope>NUCLEOTIDE SEQUENCE</scope>
    <source>
        <strain evidence="2">NBRC 101157</strain>
    </source>
</reference>
<feature type="domain" description="Aerobactin siderophore biosynthesis IucA/IucC-like C-terminal" evidence="1">
    <location>
        <begin position="79"/>
        <end position="210"/>
    </location>
</feature>
<dbReference type="Proteomes" id="UP000680866">
    <property type="component" value="Chromosome"/>
</dbReference>
<evidence type="ECO:0000259" key="1">
    <source>
        <dbReference type="Pfam" id="PF06276"/>
    </source>
</evidence>
<dbReference type="RefSeq" id="WP_212825200.1">
    <property type="nucleotide sequence ID" value="NZ_AP023359.1"/>
</dbReference>
<dbReference type="AlphaFoldDB" id="A0A810N1Q9"/>
<dbReference type="InterPro" id="IPR022770">
    <property type="entry name" value="IucA/IucC-like_C"/>
</dbReference>
<evidence type="ECO:0000313" key="3">
    <source>
        <dbReference type="Proteomes" id="UP000680866"/>
    </source>
</evidence>
<name>A0A810N1Q9_9ACTN</name>
<dbReference type="EMBL" id="AP023359">
    <property type="protein sequence ID" value="BCJ65628.1"/>
    <property type="molecule type" value="Genomic_DNA"/>
</dbReference>
<sequence length="269" mass="28047">MTSAVDLRSATGPLGPVTATLRATFGTDDLPGLAPGLLVDDERGWRPATELVDGSRLPELLAAARQRWGGSSHAATALAWKAYVYWLALPAVLGWASARRVPLPHPSDVLVAVDTDGALVRIGLRRSTTVAVLPGDPLALAGLPQVEVVAGETELLAALRGALVDSHVTPMLDAIHEEVRLGTRTLLGSLASGVAHAVLRAADVLPGSSAQTIRTLLSTFGVDDLVDLVAGPNGELTVQRRTCCLAFTLPRPKVCAGCCIRPETTASVR</sequence>
<dbReference type="KEGG" id="pry:Prubr_26490"/>
<dbReference type="GO" id="GO:0003824">
    <property type="term" value="F:catalytic activity"/>
    <property type="evidence" value="ECO:0007669"/>
    <property type="project" value="UniProtKB-ARBA"/>
</dbReference>
<gene>
    <name evidence="2" type="ORF">Prubr_26490</name>
</gene>